<accession>A0ABP9RLB9</accession>
<reference evidence="3" key="1">
    <citation type="journal article" date="2019" name="Int. J. Syst. Evol. Microbiol.">
        <title>The Global Catalogue of Microorganisms (GCM) 10K type strain sequencing project: providing services to taxonomists for standard genome sequencing and annotation.</title>
        <authorList>
            <consortium name="The Broad Institute Genomics Platform"/>
            <consortium name="The Broad Institute Genome Sequencing Center for Infectious Disease"/>
            <person name="Wu L."/>
            <person name="Ma J."/>
        </authorList>
    </citation>
    <scope>NUCLEOTIDE SEQUENCE [LARGE SCALE GENOMIC DNA]</scope>
    <source>
        <strain evidence="3">JCM 18304</strain>
    </source>
</reference>
<evidence type="ECO:0000256" key="1">
    <source>
        <dbReference type="SAM" id="Phobius"/>
    </source>
</evidence>
<keyword evidence="1" id="KW-1133">Transmembrane helix</keyword>
<dbReference type="EMBL" id="BAABJQ010000002">
    <property type="protein sequence ID" value="GAA5179074.1"/>
    <property type="molecule type" value="Genomic_DNA"/>
</dbReference>
<sequence>MVIVLGHWAEHVAQAWQIWVLGWPVPQARGLLGEPFPWLITSEWLHYGYALVMLIALFLLRPGFTGRARTWWTVALVIQFWHHIEHLLLLIQAQTGHYFFGRPVPTSILQLAFPRVELHLFYNSIVFIPMLIGLYFHLRPAPAELAGAR</sequence>
<name>A0ABP9RLB9_9ACTN</name>
<feature type="transmembrane region" description="Helical" evidence="1">
    <location>
        <begin position="120"/>
        <end position="138"/>
    </location>
</feature>
<evidence type="ECO:0008006" key="4">
    <source>
        <dbReference type="Google" id="ProtNLM"/>
    </source>
</evidence>
<proteinExistence type="predicted"/>
<organism evidence="2 3">
    <name type="scientific">Rugosimonospora acidiphila</name>
    <dbReference type="NCBI Taxonomy" id="556531"/>
    <lineage>
        <taxon>Bacteria</taxon>
        <taxon>Bacillati</taxon>
        <taxon>Actinomycetota</taxon>
        <taxon>Actinomycetes</taxon>
        <taxon>Micromonosporales</taxon>
        <taxon>Micromonosporaceae</taxon>
        <taxon>Rugosimonospora</taxon>
    </lineage>
</organism>
<protein>
    <recommendedName>
        <fullName evidence="4">HXXEE domain-containing protein</fullName>
    </recommendedName>
</protein>
<dbReference type="Proteomes" id="UP001501570">
    <property type="component" value="Unassembled WGS sequence"/>
</dbReference>
<evidence type="ECO:0000313" key="3">
    <source>
        <dbReference type="Proteomes" id="UP001501570"/>
    </source>
</evidence>
<evidence type="ECO:0000313" key="2">
    <source>
        <dbReference type="EMBL" id="GAA5179074.1"/>
    </source>
</evidence>
<comment type="caution">
    <text evidence="2">The sequence shown here is derived from an EMBL/GenBank/DDBJ whole genome shotgun (WGS) entry which is preliminary data.</text>
</comment>
<keyword evidence="3" id="KW-1185">Reference proteome</keyword>
<keyword evidence="1" id="KW-0472">Membrane</keyword>
<keyword evidence="1" id="KW-0812">Transmembrane</keyword>
<feature type="transmembrane region" description="Helical" evidence="1">
    <location>
        <begin position="44"/>
        <end position="60"/>
    </location>
</feature>
<gene>
    <name evidence="2" type="ORF">GCM10023322_07960</name>
</gene>